<evidence type="ECO:0000313" key="5">
    <source>
        <dbReference type="Proteomes" id="UP000636518"/>
    </source>
</evidence>
<protein>
    <submittedName>
        <fullName evidence="3">Uncharacterized protein</fullName>
    </submittedName>
</protein>
<evidence type="ECO:0000256" key="2">
    <source>
        <dbReference type="SAM" id="Phobius"/>
    </source>
</evidence>
<feature type="region of interest" description="Disordered" evidence="1">
    <location>
        <begin position="185"/>
        <end position="212"/>
    </location>
</feature>
<reference evidence="3 5" key="1">
    <citation type="journal article" date="2020" name="Microorganisms">
        <title>Reliable Identification of Environmental Pseudomonas Isolates Using the rpoD Gene.</title>
        <authorList>
            <consortium name="The Broad Institute Genome Sequencing Platform"/>
            <person name="Girard L."/>
            <person name="Lood C."/>
            <person name="Rokni-Zadeh H."/>
            <person name="van Noort V."/>
            <person name="Lavigne R."/>
            <person name="De Mot R."/>
        </authorList>
    </citation>
    <scope>NUCLEOTIDE SEQUENCE</scope>
    <source>
        <strain evidence="3 5">SWRI12</strain>
    </source>
</reference>
<feature type="transmembrane region" description="Helical" evidence="2">
    <location>
        <begin position="158"/>
        <end position="179"/>
    </location>
</feature>
<reference evidence="4" key="3">
    <citation type="submission" date="2021-06" db="EMBL/GenBank/DDBJ databases">
        <title>Updating the genus Pseudomonas: Description of 43 new species and partition of the Pseudomonas putida group.</title>
        <authorList>
            <person name="Girard L."/>
            <person name="Lood C."/>
            <person name="Vandamme P."/>
            <person name="Rokni-Zadeh H."/>
            <person name="Van Noort V."/>
            <person name="Hofte M."/>
            <person name="Lavigne R."/>
            <person name="De Mot R."/>
        </authorList>
    </citation>
    <scope>NUCLEOTIDE SEQUENCE</scope>
    <source>
        <strain evidence="4">SWRI12</strain>
    </source>
</reference>
<dbReference type="AlphaFoldDB" id="A0A923FGE2"/>
<keyword evidence="2" id="KW-1133">Transmembrane helix</keyword>
<sequence>MNIIDAIWPIPGPIAAALVAGLVSFVVTVLAKDQKTSEFRQAWIDGLRADVADFVGLARAMLAVVNAKTTRKEDASSYVIERHDDFTKIYSLITRIRLRLNPDEHGEMLELLNTFFTETPAISPAEMSDAVKGVVSCSQKILKSEWKRVKRGEPAFLWLKRVSLVFILAAVIGGFALAVQTSKGLTSENKPPAPPASVATPKIQPSAPSSSG</sequence>
<accession>A0A923FGE2</accession>
<comment type="caution">
    <text evidence="3">The sequence shown here is derived from an EMBL/GenBank/DDBJ whole genome shotgun (WGS) entry which is preliminary data.</text>
</comment>
<gene>
    <name evidence="4" type="ORF">HU715_013635</name>
    <name evidence="3" type="ORF">HU715_17925</name>
</gene>
<reference evidence="3" key="2">
    <citation type="submission" date="2020-07" db="EMBL/GenBank/DDBJ databases">
        <authorList>
            <person name="Lood C."/>
            <person name="Girard L."/>
        </authorList>
    </citation>
    <scope>NUCLEOTIDE SEQUENCE</scope>
    <source>
        <strain evidence="3">SWRI12</strain>
    </source>
</reference>
<dbReference type="EMBL" id="JABWRB020000001">
    <property type="protein sequence ID" value="MBV4496408.1"/>
    <property type="molecule type" value="Genomic_DNA"/>
</dbReference>
<evidence type="ECO:0000256" key="1">
    <source>
        <dbReference type="SAM" id="MobiDB-lite"/>
    </source>
</evidence>
<dbReference type="Proteomes" id="UP000636518">
    <property type="component" value="Unassembled WGS sequence"/>
</dbReference>
<name>A0A923FGE2_9PSED</name>
<evidence type="ECO:0000313" key="4">
    <source>
        <dbReference type="EMBL" id="MBV4496408.1"/>
    </source>
</evidence>
<organism evidence="3">
    <name type="scientific">Pseudomonas zanjanensis</name>
    <dbReference type="NCBI Taxonomy" id="2745496"/>
    <lineage>
        <taxon>Bacteria</taxon>
        <taxon>Pseudomonadati</taxon>
        <taxon>Pseudomonadota</taxon>
        <taxon>Gammaproteobacteria</taxon>
        <taxon>Pseudomonadales</taxon>
        <taxon>Pseudomonadaceae</taxon>
        <taxon>Pseudomonas</taxon>
    </lineage>
</organism>
<feature type="transmembrane region" description="Helical" evidence="2">
    <location>
        <begin position="6"/>
        <end position="31"/>
    </location>
</feature>
<dbReference type="EMBL" id="JABWRB010000023">
    <property type="protein sequence ID" value="MBC3391537.1"/>
    <property type="molecule type" value="Genomic_DNA"/>
</dbReference>
<proteinExistence type="predicted"/>
<evidence type="ECO:0000313" key="3">
    <source>
        <dbReference type="EMBL" id="MBC3391537.1"/>
    </source>
</evidence>
<keyword evidence="5" id="KW-1185">Reference proteome</keyword>
<keyword evidence="2" id="KW-0812">Transmembrane</keyword>
<keyword evidence="2" id="KW-0472">Membrane</keyword>
<dbReference type="RefSeq" id="WP_186707455.1">
    <property type="nucleotide sequence ID" value="NZ_JABWRB020000001.1"/>
</dbReference>